<dbReference type="AlphaFoldDB" id="A0AA37SRG5"/>
<reference evidence="2" key="2">
    <citation type="submission" date="2023-01" db="EMBL/GenBank/DDBJ databases">
        <title>Draft genome sequence of Portibacter lacus strain NBRC 108769.</title>
        <authorList>
            <person name="Sun Q."/>
            <person name="Mori K."/>
        </authorList>
    </citation>
    <scope>NUCLEOTIDE SEQUENCE</scope>
    <source>
        <strain evidence="2">NBRC 108769</strain>
    </source>
</reference>
<organism evidence="2 3">
    <name type="scientific">Portibacter lacus</name>
    <dbReference type="NCBI Taxonomy" id="1099794"/>
    <lineage>
        <taxon>Bacteria</taxon>
        <taxon>Pseudomonadati</taxon>
        <taxon>Bacteroidota</taxon>
        <taxon>Saprospiria</taxon>
        <taxon>Saprospirales</taxon>
        <taxon>Haliscomenobacteraceae</taxon>
        <taxon>Portibacter</taxon>
    </lineage>
</organism>
<protein>
    <recommendedName>
        <fullName evidence="1">DUF5615 domain-containing protein</fullName>
    </recommendedName>
</protein>
<gene>
    <name evidence="2" type="ORF">GCM10007940_15830</name>
</gene>
<dbReference type="InterPro" id="IPR041049">
    <property type="entry name" value="DUF5615"/>
</dbReference>
<feature type="domain" description="DUF5615" evidence="1">
    <location>
        <begin position="1"/>
        <end position="64"/>
    </location>
</feature>
<keyword evidence="3" id="KW-1185">Reference proteome</keyword>
<sequence>MKFIVDAHLPKKLSEFLINEGFDSIHTLDLPKKIATTDQEINEISIKESRIVISKDSDFYQRYLNKL</sequence>
<evidence type="ECO:0000313" key="2">
    <source>
        <dbReference type="EMBL" id="GLR16968.1"/>
    </source>
</evidence>
<reference evidence="2" key="1">
    <citation type="journal article" date="2014" name="Int. J. Syst. Evol. Microbiol.">
        <title>Complete genome sequence of Corynebacterium casei LMG S-19264T (=DSM 44701T), isolated from a smear-ripened cheese.</title>
        <authorList>
            <consortium name="US DOE Joint Genome Institute (JGI-PGF)"/>
            <person name="Walter F."/>
            <person name="Albersmeier A."/>
            <person name="Kalinowski J."/>
            <person name="Ruckert C."/>
        </authorList>
    </citation>
    <scope>NUCLEOTIDE SEQUENCE</scope>
    <source>
        <strain evidence="2">NBRC 108769</strain>
    </source>
</reference>
<evidence type="ECO:0000259" key="1">
    <source>
        <dbReference type="Pfam" id="PF18480"/>
    </source>
</evidence>
<evidence type="ECO:0000313" key="3">
    <source>
        <dbReference type="Proteomes" id="UP001156666"/>
    </source>
</evidence>
<dbReference type="EMBL" id="BSOH01000007">
    <property type="protein sequence ID" value="GLR16968.1"/>
    <property type="molecule type" value="Genomic_DNA"/>
</dbReference>
<comment type="caution">
    <text evidence="2">The sequence shown here is derived from an EMBL/GenBank/DDBJ whole genome shotgun (WGS) entry which is preliminary data.</text>
</comment>
<proteinExistence type="predicted"/>
<accession>A0AA37SRG5</accession>
<dbReference type="Pfam" id="PF18480">
    <property type="entry name" value="DUF5615"/>
    <property type="match status" value="1"/>
</dbReference>
<dbReference type="Proteomes" id="UP001156666">
    <property type="component" value="Unassembled WGS sequence"/>
</dbReference>
<dbReference type="RefSeq" id="WP_235290853.1">
    <property type="nucleotide sequence ID" value="NZ_BSOH01000007.1"/>
</dbReference>
<name>A0AA37SRG5_9BACT</name>